<evidence type="ECO:0000256" key="8">
    <source>
        <dbReference type="HAMAP-Rule" id="MF_00301"/>
    </source>
</evidence>
<dbReference type="InterPro" id="IPR002575">
    <property type="entry name" value="Aminoglycoside_PTrfase"/>
</dbReference>
<evidence type="ECO:0000256" key="5">
    <source>
        <dbReference type="ARBA" id="ARBA00022777"/>
    </source>
</evidence>
<sequence>MAVYTDLKEEALKDFLSLYEVGELRFFAGIAEGIENSNFLVETTRSRFILTLFEKRMDPAELPWFLGLMAHLAEQGITCPEPVVARDGVALRHLAGRPAIMVSFLEGRSLNEATPEACEQVGRHLARLHEAGRSYREERANALAPAGWVELFSRCTDGGDDRVAALIAETETALTSIVKAWPAADSLPRGQIHADLFMDNVFFDEGRLSGIIDFYFACTDFLAYDLAICLNAWCFEQDRHYRQDMAEALLRGYEQVRPLTVAEREALPLLCQGAAMRFLLTRLYDWVHTPAGALVTRKDPWAYQRRLLHFRKVSHV</sequence>
<dbReference type="InterPro" id="IPR005280">
    <property type="entry name" value="Homoserine_kinase_II"/>
</dbReference>
<evidence type="ECO:0000256" key="6">
    <source>
        <dbReference type="ARBA" id="ARBA00022840"/>
    </source>
</evidence>
<dbReference type="InterPro" id="IPR050249">
    <property type="entry name" value="Pseudomonas-type_ThrB"/>
</dbReference>
<evidence type="ECO:0000256" key="2">
    <source>
        <dbReference type="ARBA" id="ARBA00022679"/>
    </source>
</evidence>
<dbReference type="SUPFAM" id="SSF56112">
    <property type="entry name" value="Protein kinase-like (PK-like)"/>
    <property type="match status" value="1"/>
</dbReference>
<evidence type="ECO:0000256" key="9">
    <source>
        <dbReference type="NCBIfam" id="TIGR00938"/>
    </source>
</evidence>
<gene>
    <name evidence="8" type="primary">thrB</name>
    <name evidence="11" type="ORF">CPA56_04635</name>
</gene>
<keyword evidence="5 8" id="KW-0418">Kinase</keyword>
<keyword evidence="2 8" id="KW-0808">Transferase</keyword>
<dbReference type="HAMAP" id="MF_00301">
    <property type="entry name" value="Homoser_kinase_2"/>
    <property type="match status" value="1"/>
</dbReference>
<evidence type="ECO:0000256" key="1">
    <source>
        <dbReference type="ARBA" id="ARBA00022605"/>
    </source>
</evidence>
<dbReference type="CDD" id="cd05153">
    <property type="entry name" value="HomoserineK_II"/>
    <property type="match status" value="1"/>
</dbReference>
<keyword evidence="12" id="KW-1185">Reference proteome</keyword>
<dbReference type="NCBIfam" id="TIGR00938">
    <property type="entry name" value="thrB_alt"/>
    <property type="match status" value="1"/>
</dbReference>
<comment type="catalytic activity">
    <reaction evidence="8">
        <text>L-homoserine + ATP = O-phospho-L-homoserine + ADP + H(+)</text>
        <dbReference type="Rhea" id="RHEA:13985"/>
        <dbReference type="ChEBI" id="CHEBI:15378"/>
        <dbReference type="ChEBI" id="CHEBI:30616"/>
        <dbReference type="ChEBI" id="CHEBI:57476"/>
        <dbReference type="ChEBI" id="CHEBI:57590"/>
        <dbReference type="ChEBI" id="CHEBI:456216"/>
        <dbReference type="EC" id="2.7.1.39"/>
    </reaction>
</comment>
<dbReference type="Proteomes" id="UP000765338">
    <property type="component" value="Unassembled WGS sequence"/>
</dbReference>
<evidence type="ECO:0000256" key="7">
    <source>
        <dbReference type="ARBA" id="ARBA00038240"/>
    </source>
</evidence>
<dbReference type="PANTHER" id="PTHR21064:SF6">
    <property type="entry name" value="AMINOGLYCOSIDE PHOSPHOTRANSFERASE DOMAIN-CONTAINING PROTEIN"/>
    <property type="match status" value="1"/>
</dbReference>
<dbReference type="RefSeq" id="WP_182040861.1">
    <property type="nucleotide sequence ID" value="NZ_PDLY01000002.1"/>
</dbReference>
<accession>A0ABR5ZSH6</accession>
<dbReference type="PANTHER" id="PTHR21064">
    <property type="entry name" value="AMINOGLYCOSIDE PHOSPHOTRANSFERASE DOMAIN-CONTAINING PROTEIN-RELATED"/>
    <property type="match status" value="1"/>
</dbReference>
<dbReference type="NCBIfam" id="NF003558">
    <property type="entry name" value="PRK05231.1"/>
    <property type="match status" value="1"/>
</dbReference>
<name>A0ABR5ZSH6_9PROT</name>
<reference evidence="11 12" key="1">
    <citation type="submission" date="2017-10" db="EMBL/GenBank/DDBJ databases">
        <authorList>
            <person name="Jakob F."/>
        </authorList>
    </citation>
    <scope>NUCLEOTIDE SEQUENCE [LARGE SCALE GENOMIC DNA]</scope>
    <source>
        <strain evidence="11 12">TMW 2.1889</strain>
    </source>
</reference>
<evidence type="ECO:0000256" key="4">
    <source>
        <dbReference type="ARBA" id="ARBA00022741"/>
    </source>
</evidence>
<dbReference type="InterPro" id="IPR011009">
    <property type="entry name" value="Kinase-like_dom_sf"/>
</dbReference>
<dbReference type="GO" id="GO:0016301">
    <property type="term" value="F:kinase activity"/>
    <property type="evidence" value="ECO:0007669"/>
    <property type="project" value="UniProtKB-KW"/>
</dbReference>
<comment type="caution">
    <text evidence="11">The sequence shown here is derived from an EMBL/GenBank/DDBJ whole genome shotgun (WGS) entry which is preliminary data.</text>
</comment>
<organism evidence="11 12">
    <name type="scientific">Bombella mellum</name>
    <dbReference type="NCBI Taxonomy" id="2039288"/>
    <lineage>
        <taxon>Bacteria</taxon>
        <taxon>Pseudomonadati</taxon>
        <taxon>Pseudomonadota</taxon>
        <taxon>Alphaproteobacteria</taxon>
        <taxon>Acetobacterales</taxon>
        <taxon>Acetobacteraceae</taxon>
        <taxon>Bombella</taxon>
    </lineage>
</organism>
<dbReference type="Gene3D" id="3.30.200.20">
    <property type="entry name" value="Phosphorylase Kinase, domain 1"/>
    <property type="match status" value="1"/>
</dbReference>
<comment type="similarity">
    <text evidence="7 8">Belongs to the pseudomonas-type ThrB family.</text>
</comment>
<dbReference type="EMBL" id="PDLY01000002">
    <property type="protein sequence ID" value="MBA5727271.1"/>
    <property type="molecule type" value="Genomic_DNA"/>
</dbReference>
<evidence type="ECO:0000313" key="12">
    <source>
        <dbReference type="Proteomes" id="UP000765338"/>
    </source>
</evidence>
<keyword evidence="3 8" id="KW-0791">Threonine biosynthesis</keyword>
<keyword evidence="6 8" id="KW-0067">ATP-binding</keyword>
<dbReference type="EC" id="2.7.1.39" evidence="8 9"/>
<feature type="domain" description="Aminoglycoside phosphotransferase" evidence="10">
    <location>
        <begin position="29"/>
        <end position="259"/>
    </location>
</feature>
<proteinExistence type="inferred from homology"/>
<keyword evidence="1 8" id="KW-0028">Amino-acid biosynthesis</keyword>
<protein>
    <recommendedName>
        <fullName evidence="8 9">Homoserine kinase</fullName>
        <shortName evidence="8">HK</shortName>
        <shortName evidence="8">HSK</shortName>
        <ecNumber evidence="8 9">2.7.1.39</ecNumber>
    </recommendedName>
</protein>
<comment type="pathway">
    <text evidence="8">Amino-acid biosynthesis; L-threonine biosynthesis; L-threonine from L-aspartate: step 4/5.</text>
</comment>
<evidence type="ECO:0000313" key="11">
    <source>
        <dbReference type="EMBL" id="MBA5727271.1"/>
    </source>
</evidence>
<dbReference type="Pfam" id="PF01636">
    <property type="entry name" value="APH"/>
    <property type="match status" value="1"/>
</dbReference>
<dbReference type="Gene3D" id="3.90.1200.10">
    <property type="match status" value="1"/>
</dbReference>
<evidence type="ECO:0000259" key="10">
    <source>
        <dbReference type="Pfam" id="PF01636"/>
    </source>
</evidence>
<evidence type="ECO:0000256" key="3">
    <source>
        <dbReference type="ARBA" id="ARBA00022697"/>
    </source>
</evidence>
<keyword evidence="4 8" id="KW-0547">Nucleotide-binding</keyword>